<evidence type="ECO:0000256" key="1">
    <source>
        <dbReference type="SAM" id="MobiDB-lite"/>
    </source>
</evidence>
<organism evidence="2 3">
    <name type="scientific">Striga asiatica</name>
    <name type="common">Asiatic witchweed</name>
    <name type="synonym">Buchnera asiatica</name>
    <dbReference type="NCBI Taxonomy" id="4170"/>
    <lineage>
        <taxon>Eukaryota</taxon>
        <taxon>Viridiplantae</taxon>
        <taxon>Streptophyta</taxon>
        <taxon>Embryophyta</taxon>
        <taxon>Tracheophyta</taxon>
        <taxon>Spermatophyta</taxon>
        <taxon>Magnoliopsida</taxon>
        <taxon>eudicotyledons</taxon>
        <taxon>Gunneridae</taxon>
        <taxon>Pentapetalae</taxon>
        <taxon>asterids</taxon>
        <taxon>lamiids</taxon>
        <taxon>Lamiales</taxon>
        <taxon>Orobanchaceae</taxon>
        <taxon>Buchnereae</taxon>
        <taxon>Striga</taxon>
    </lineage>
</organism>
<dbReference type="Proteomes" id="UP000325081">
    <property type="component" value="Unassembled WGS sequence"/>
</dbReference>
<sequence>MTQNKFLREIESNWALRELIRIESNLASIENKKSPDHAPADDNEETKKSETFAESKVGENGSSGDGHGGDLHVLLDVNGKGTEPSFKEIGNDDVHPDLENESYEQFTCGEAVLDFSPGLQPKELEIAKGELETELEDLFKQKIEAEVEYLTISRTVQKLTICAVDQNTIPVDQKLSAS</sequence>
<feature type="compositionally biased region" description="Basic and acidic residues" evidence="1">
    <location>
        <begin position="30"/>
        <end position="57"/>
    </location>
</feature>
<dbReference type="AlphaFoldDB" id="A0A5A7RIM1"/>
<dbReference type="InterPro" id="IPR044696">
    <property type="entry name" value="WIP1/2/3"/>
</dbReference>
<evidence type="ECO:0000313" key="2">
    <source>
        <dbReference type="EMBL" id="GER56978.1"/>
    </source>
</evidence>
<protein>
    <submittedName>
        <fullName evidence="2">WPP domain-interacting protein</fullName>
    </submittedName>
</protein>
<gene>
    <name evidence="2" type="ORF">STAS_34755</name>
</gene>
<dbReference type="PANTHER" id="PTHR34562:SF8">
    <property type="entry name" value="WPP DOMAIN-INTERACTING PROTEIN 1"/>
    <property type="match status" value="1"/>
</dbReference>
<reference evidence="3" key="1">
    <citation type="journal article" date="2019" name="Curr. Biol.">
        <title>Genome Sequence of Striga asiatica Provides Insight into the Evolution of Plant Parasitism.</title>
        <authorList>
            <person name="Yoshida S."/>
            <person name="Kim S."/>
            <person name="Wafula E.K."/>
            <person name="Tanskanen J."/>
            <person name="Kim Y.M."/>
            <person name="Honaas L."/>
            <person name="Yang Z."/>
            <person name="Spallek T."/>
            <person name="Conn C.E."/>
            <person name="Ichihashi Y."/>
            <person name="Cheong K."/>
            <person name="Cui S."/>
            <person name="Der J.P."/>
            <person name="Gundlach H."/>
            <person name="Jiao Y."/>
            <person name="Hori C."/>
            <person name="Ishida J.K."/>
            <person name="Kasahara H."/>
            <person name="Kiba T."/>
            <person name="Kim M.S."/>
            <person name="Koo N."/>
            <person name="Laohavisit A."/>
            <person name="Lee Y.H."/>
            <person name="Lumba S."/>
            <person name="McCourt P."/>
            <person name="Mortimer J.C."/>
            <person name="Mutuku J.M."/>
            <person name="Nomura T."/>
            <person name="Sasaki-Sekimoto Y."/>
            <person name="Seto Y."/>
            <person name="Wang Y."/>
            <person name="Wakatake T."/>
            <person name="Sakakibara H."/>
            <person name="Demura T."/>
            <person name="Yamaguchi S."/>
            <person name="Yoneyama K."/>
            <person name="Manabe R.I."/>
            <person name="Nelson D.C."/>
            <person name="Schulman A.H."/>
            <person name="Timko M.P."/>
            <person name="dePamphilis C.W."/>
            <person name="Choi D."/>
            <person name="Shirasu K."/>
        </authorList>
    </citation>
    <scope>NUCLEOTIDE SEQUENCE [LARGE SCALE GENOMIC DNA]</scope>
    <source>
        <strain evidence="3">cv. UVA1</strain>
    </source>
</reference>
<name>A0A5A7RIM1_STRAF</name>
<proteinExistence type="predicted"/>
<dbReference type="OrthoDB" id="680851at2759"/>
<evidence type="ECO:0000313" key="3">
    <source>
        <dbReference type="Proteomes" id="UP000325081"/>
    </source>
</evidence>
<feature type="region of interest" description="Disordered" evidence="1">
    <location>
        <begin position="26"/>
        <end position="74"/>
    </location>
</feature>
<dbReference type="PANTHER" id="PTHR34562">
    <property type="entry name" value="WPP DOMAIN-INTERACTING PROTEIN 2"/>
    <property type="match status" value="1"/>
</dbReference>
<comment type="caution">
    <text evidence="2">The sequence shown here is derived from an EMBL/GenBank/DDBJ whole genome shotgun (WGS) entry which is preliminary data.</text>
</comment>
<dbReference type="EMBL" id="BKCP01012959">
    <property type="protein sequence ID" value="GER56978.1"/>
    <property type="molecule type" value="Genomic_DNA"/>
</dbReference>
<accession>A0A5A7RIM1</accession>
<keyword evidence="3" id="KW-1185">Reference proteome</keyword>